<dbReference type="InterPro" id="IPR008253">
    <property type="entry name" value="Marvel"/>
</dbReference>
<dbReference type="Pfam" id="PF01284">
    <property type="entry name" value="MARVEL"/>
    <property type="match status" value="1"/>
</dbReference>
<dbReference type="AlphaFoldDB" id="A0A2C5XU16"/>
<dbReference type="GO" id="GO:0016020">
    <property type="term" value="C:membrane"/>
    <property type="evidence" value="ECO:0007669"/>
    <property type="project" value="UniProtKB-SubCell"/>
</dbReference>
<protein>
    <recommendedName>
        <fullName evidence="6">MARVEL domain-containing protein</fullName>
    </recommendedName>
</protein>
<evidence type="ECO:0000256" key="2">
    <source>
        <dbReference type="ARBA" id="ARBA00022692"/>
    </source>
</evidence>
<dbReference type="EMBL" id="NJEU01002213">
    <property type="protein sequence ID" value="PHH58442.1"/>
    <property type="molecule type" value="Genomic_DNA"/>
</dbReference>
<gene>
    <name evidence="7" type="ORF">CDD82_3024</name>
</gene>
<keyword evidence="3 5" id="KW-1133">Transmembrane helix</keyword>
<keyword evidence="2 5" id="KW-0812">Transmembrane</keyword>
<feature type="transmembrane region" description="Helical" evidence="5">
    <location>
        <begin position="119"/>
        <end position="142"/>
    </location>
</feature>
<evidence type="ECO:0000256" key="1">
    <source>
        <dbReference type="ARBA" id="ARBA00004141"/>
    </source>
</evidence>
<evidence type="ECO:0000313" key="7">
    <source>
        <dbReference type="EMBL" id="PHH58442.1"/>
    </source>
</evidence>
<comment type="subcellular location">
    <subcellularLocation>
        <location evidence="1">Membrane</location>
        <topology evidence="1">Multi-pass membrane protein</topology>
    </subcellularLocation>
</comment>
<evidence type="ECO:0000256" key="4">
    <source>
        <dbReference type="ARBA" id="ARBA00023136"/>
    </source>
</evidence>
<dbReference type="OrthoDB" id="2117453at2759"/>
<keyword evidence="4 5" id="KW-0472">Membrane</keyword>
<reference evidence="7 8" key="1">
    <citation type="submission" date="2017-06" db="EMBL/GenBank/DDBJ databases">
        <title>Ant-infecting Ophiocordyceps genomes reveal a high diversity of potential behavioral manipulation genes and a possible major role for enterotoxins.</title>
        <authorList>
            <person name="De Bekker C."/>
            <person name="Evans H.C."/>
            <person name="Brachmann A."/>
            <person name="Hughes D.P."/>
        </authorList>
    </citation>
    <scope>NUCLEOTIDE SEQUENCE [LARGE SCALE GENOMIC DNA]</scope>
    <source>
        <strain evidence="7 8">1348a</strain>
    </source>
</reference>
<dbReference type="PANTHER" id="PTHR37451">
    <property type="entry name" value="MARVEL DOMAIN"/>
    <property type="match status" value="1"/>
</dbReference>
<name>A0A2C5XU16_9HYPO</name>
<feature type="transmembrane region" description="Helical" evidence="5">
    <location>
        <begin position="51"/>
        <end position="68"/>
    </location>
</feature>
<proteinExistence type="predicted"/>
<accession>A0A2C5XU16</accession>
<dbReference type="PANTHER" id="PTHR37451:SF1">
    <property type="entry name" value="MARVEL DOMAIN-CONTAINING PROTEIN"/>
    <property type="match status" value="1"/>
</dbReference>
<evidence type="ECO:0000259" key="6">
    <source>
        <dbReference type="Pfam" id="PF01284"/>
    </source>
</evidence>
<dbReference type="Proteomes" id="UP000224854">
    <property type="component" value="Unassembled WGS sequence"/>
</dbReference>
<sequence length="163" mass="17311">MALALSITTILYAALAVFLVIELGLTAYIVSPRATWWGASPSQFNFMLFNTIWSMLALAYLALAPVFFPRLLHRTAALALLAVTTVFWFAGSIAMAAFVGAPECHGGGACSIVQSAQAAVAFGFFIWAGFMALSVLDGLSFWRGGGARVDRGAKPTQQPYPGV</sequence>
<feature type="transmembrane region" description="Helical" evidence="5">
    <location>
        <begin position="75"/>
        <end position="99"/>
    </location>
</feature>
<evidence type="ECO:0000256" key="5">
    <source>
        <dbReference type="SAM" id="Phobius"/>
    </source>
</evidence>
<keyword evidence="8" id="KW-1185">Reference proteome</keyword>
<organism evidence="7 8">
    <name type="scientific">Ophiocordyceps australis</name>
    <dbReference type="NCBI Taxonomy" id="1399860"/>
    <lineage>
        <taxon>Eukaryota</taxon>
        <taxon>Fungi</taxon>
        <taxon>Dikarya</taxon>
        <taxon>Ascomycota</taxon>
        <taxon>Pezizomycotina</taxon>
        <taxon>Sordariomycetes</taxon>
        <taxon>Hypocreomycetidae</taxon>
        <taxon>Hypocreales</taxon>
        <taxon>Ophiocordycipitaceae</taxon>
        <taxon>Ophiocordyceps</taxon>
    </lineage>
</organism>
<evidence type="ECO:0000313" key="8">
    <source>
        <dbReference type="Proteomes" id="UP000224854"/>
    </source>
</evidence>
<evidence type="ECO:0000256" key="3">
    <source>
        <dbReference type="ARBA" id="ARBA00022989"/>
    </source>
</evidence>
<feature type="domain" description="MARVEL" evidence="6">
    <location>
        <begin position="6"/>
        <end position="135"/>
    </location>
</feature>
<comment type="caution">
    <text evidence="7">The sequence shown here is derived from an EMBL/GenBank/DDBJ whole genome shotgun (WGS) entry which is preliminary data.</text>
</comment>
<feature type="transmembrane region" description="Helical" evidence="5">
    <location>
        <begin position="12"/>
        <end position="31"/>
    </location>
</feature>